<organism evidence="1 2">
    <name type="scientific">Agrobacterium phage OLIVR5</name>
    <dbReference type="NCBI Taxonomy" id="2723773"/>
    <lineage>
        <taxon>Viruses</taxon>
        <taxon>Duplodnaviria</taxon>
        <taxon>Heunggongvirae</taxon>
        <taxon>Uroviricota</taxon>
        <taxon>Caudoviricetes</taxon>
        <taxon>Pootjesviridae</taxon>
        <taxon>Heverleevirus</taxon>
        <taxon>Heverleevirus OLIVR5</taxon>
    </lineage>
</organism>
<protein>
    <submittedName>
        <fullName evidence="1">Uncharacterized protein</fullName>
    </submittedName>
</protein>
<dbReference type="Proteomes" id="UP000671873">
    <property type="component" value="Segment"/>
</dbReference>
<gene>
    <name evidence="1" type="ORF">Ab1vBOLIVR5_gp233</name>
</gene>
<sequence length="129" mass="14597">MTTLEHSRSSDYNLISDIRKEIDDGWSKGRTLYRYRVPASGVPALISDLLDGSTIPSVEVISLRLAQFNKPQYPLTTKFNVFETSDYRIRPGTDKMVIFDGANEIMLEDILAIKTQAASHVVVLIFEWS</sequence>
<proteinExistence type="predicted"/>
<keyword evidence="2" id="KW-1185">Reference proteome</keyword>
<evidence type="ECO:0000313" key="2">
    <source>
        <dbReference type="Proteomes" id="UP000671873"/>
    </source>
</evidence>
<accession>A0A858MTX5</accession>
<name>A0A858MTX5_9CAUD</name>
<reference evidence="1 2" key="1">
    <citation type="submission" date="2020-03" db="EMBL/GenBank/DDBJ databases">
        <authorList>
            <person name="Holtappels D."/>
            <person name="Bomans J.P.J."/>
            <person name="Lavigne R."/>
            <person name="Wagemans J."/>
        </authorList>
    </citation>
    <scope>NUCLEOTIDE SEQUENCE [LARGE SCALE GENOMIC DNA]</scope>
    <source>
        <strain evidence="1 2">OLIVR5</strain>
    </source>
</reference>
<dbReference type="EMBL" id="MT234342">
    <property type="protein sequence ID" value="QIW87881.1"/>
    <property type="molecule type" value="Genomic_DNA"/>
</dbReference>
<evidence type="ECO:0000313" key="1">
    <source>
        <dbReference type="EMBL" id="QIW87881.1"/>
    </source>
</evidence>